<evidence type="ECO:0000259" key="2">
    <source>
        <dbReference type="PROSITE" id="PS50830"/>
    </source>
</evidence>
<dbReference type="PROSITE" id="PS50830">
    <property type="entry name" value="TNASE_3"/>
    <property type="match status" value="1"/>
</dbReference>
<dbReference type="STRING" id="282199.GCA_001049735_00033"/>
<evidence type="ECO:0000313" key="4">
    <source>
        <dbReference type="Proteomes" id="UP000048949"/>
    </source>
</evidence>
<keyword evidence="1" id="KW-0732">Signal</keyword>
<dbReference type="OrthoDB" id="9805504at2"/>
<dbReference type="PANTHER" id="PTHR12302">
    <property type="entry name" value="EBNA2 BINDING PROTEIN P100"/>
    <property type="match status" value="1"/>
</dbReference>
<name>A0A0U1NGZ8_9RHOB</name>
<dbReference type="RefSeq" id="WP_048597323.1">
    <property type="nucleotide sequence ID" value="NZ_CVPC01000001.1"/>
</dbReference>
<keyword evidence="4" id="KW-1185">Reference proteome</keyword>
<evidence type="ECO:0000256" key="1">
    <source>
        <dbReference type="SAM" id="SignalP"/>
    </source>
</evidence>
<proteinExistence type="predicted"/>
<dbReference type="PANTHER" id="PTHR12302:SF26">
    <property type="entry name" value="BLR1266 PROTEIN"/>
    <property type="match status" value="1"/>
</dbReference>
<reference evidence="3 4" key="1">
    <citation type="submission" date="2015-04" db="EMBL/GenBank/DDBJ databases">
        <authorList>
            <person name="Syromyatnikov M.Y."/>
            <person name="Popov V.N."/>
        </authorList>
    </citation>
    <scope>NUCLEOTIDE SEQUENCE [LARGE SCALE GENOMIC DNA]</scope>
    <source>
        <strain evidence="3 4">CECT 5292</strain>
    </source>
</reference>
<dbReference type="SUPFAM" id="SSF50199">
    <property type="entry name" value="Staphylococcal nuclease"/>
    <property type="match status" value="1"/>
</dbReference>
<accession>A0A0U1NGZ8</accession>
<feature type="domain" description="TNase-like" evidence="2">
    <location>
        <begin position="19"/>
        <end position="143"/>
    </location>
</feature>
<protein>
    <submittedName>
        <fullName evidence="3">Succinoglycan biosynthesis protein ExoI</fullName>
    </submittedName>
</protein>
<dbReference type="InterPro" id="IPR016071">
    <property type="entry name" value="Staphylococal_nuclease_OB-fold"/>
</dbReference>
<feature type="signal peptide" evidence="1">
    <location>
        <begin position="1"/>
        <end position="19"/>
    </location>
</feature>
<organism evidence="3 4">
    <name type="scientific">Nereida ignava</name>
    <dbReference type="NCBI Taxonomy" id="282199"/>
    <lineage>
        <taxon>Bacteria</taxon>
        <taxon>Pseudomonadati</taxon>
        <taxon>Pseudomonadota</taxon>
        <taxon>Alphaproteobacteria</taxon>
        <taxon>Rhodobacterales</taxon>
        <taxon>Roseobacteraceae</taxon>
        <taxon>Nereida</taxon>
    </lineage>
</organism>
<dbReference type="EMBL" id="CVQV01000001">
    <property type="protein sequence ID" value="CRK74010.1"/>
    <property type="molecule type" value="Genomic_DNA"/>
</dbReference>
<gene>
    <name evidence="3" type="primary">exoI_1</name>
    <name evidence="3" type="ORF">NIG5292_00033</name>
</gene>
<evidence type="ECO:0000313" key="3">
    <source>
        <dbReference type="EMBL" id="CRK74010.1"/>
    </source>
</evidence>
<dbReference type="InterPro" id="IPR035437">
    <property type="entry name" value="SNase_OB-fold_sf"/>
</dbReference>
<dbReference type="SMART" id="SM00318">
    <property type="entry name" value="SNc"/>
    <property type="match status" value="1"/>
</dbReference>
<dbReference type="Gene3D" id="2.40.50.90">
    <property type="match status" value="1"/>
</dbReference>
<dbReference type="Proteomes" id="UP000048949">
    <property type="component" value="Unassembled WGS sequence"/>
</dbReference>
<dbReference type="Pfam" id="PF00565">
    <property type="entry name" value="SNase"/>
    <property type="match status" value="1"/>
</dbReference>
<dbReference type="AlphaFoldDB" id="A0A0U1NGZ8"/>
<sequence>MVRCAFFLFLTLFSATLAAVDPSGVIRVIDGDTFDVGGERVRLHGIDAVEVGQTCRSAQGVRWDCGTYVQDEVRARYQGQRATCKTRDVDRYGRIVAKCFVAGRDVGAELVADGLALAYVKYSRDYVTLEKSASVQNRGLWSSTYERPAVARQQAARGRDAPDPNCAIKGNISKNGRIYHMPGDRFYARTGINENRGERWFCSASEAQRAGWRRAGQ</sequence>
<feature type="chain" id="PRO_5006712125" evidence="1">
    <location>
        <begin position="20"/>
        <end position="217"/>
    </location>
</feature>